<feature type="transmembrane region" description="Helical" evidence="1">
    <location>
        <begin position="229"/>
        <end position="248"/>
    </location>
</feature>
<evidence type="ECO:0000313" key="3">
    <source>
        <dbReference type="Proteomes" id="UP000314294"/>
    </source>
</evidence>
<evidence type="ECO:0000256" key="1">
    <source>
        <dbReference type="SAM" id="Phobius"/>
    </source>
</evidence>
<protein>
    <submittedName>
        <fullName evidence="2">Uncharacterized protein</fullName>
    </submittedName>
</protein>
<keyword evidence="1" id="KW-1133">Transmembrane helix</keyword>
<dbReference type="AlphaFoldDB" id="A0A4Z2F1Y9"/>
<keyword evidence="3" id="KW-1185">Reference proteome</keyword>
<feature type="transmembrane region" description="Helical" evidence="1">
    <location>
        <begin position="143"/>
        <end position="165"/>
    </location>
</feature>
<accession>A0A4Z2F1Y9</accession>
<reference evidence="2 3" key="1">
    <citation type="submission" date="2019-03" db="EMBL/GenBank/DDBJ databases">
        <title>First draft genome of Liparis tanakae, snailfish: a comprehensive survey of snailfish specific genes.</title>
        <authorList>
            <person name="Kim W."/>
            <person name="Song I."/>
            <person name="Jeong J.-H."/>
            <person name="Kim D."/>
            <person name="Kim S."/>
            <person name="Ryu S."/>
            <person name="Song J.Y."/>
            <person name="Lee S.K."/>
        </authorList>
    </citation>
    <scope>NUCLEOTIDE SEQUENCE [LARGE SCALE GENOMIC DNA]</scope>
    <source>
        <tissue evidence="2">Muscle</tissue>
    </source>
</reference>
<gene>
    <name evidence="2" type="ORF">EYF80_054602</name>
</gene>
<sequence>MRPPPLTACDAIISLMLCSYCSARMASLRVCSSFKALSTALCSALGLQHVFAAQLSLAPVVVLDLVVQLRLVLQEDQVHAQLLQDLQLPVLQLLHGLVVAAPGRMEEEAGLHNHVVTLHGDFALEGAAVPVVEDPLLGQELRLLLGLGVLHVLLVLGQALLLLLLGKVVSSFFCCAAICCWNFFSSVSAVFIWDNGDELLALEPVLVHLGLQLVLQGDELLLVLPPHALVARHLLAQLALLLMLLDLLGHLWRTRSEELGVYRGSSFYLVVYVNNNMKNSVDVS</sequence>
<comment type="caution">
    <text evidence="2">The sequence shown here is derived from an EMBL/GenBank/DDBJ whole genome shotgun (WGS) entry which is preliminary data.</text>
</comment>
<dbReference type="EMBL" id="SRLO01001807">
    <property type="protein sequence ID" value="TNN35226.1"/>
    <property type="molecule type" value="Genomic_DNA"/>
</dbReference>
<name>A0A4Z2F1Y9_9TELE</name>
<dbReference type="Proteomes" id="UP000314294">
    <property type="component" value="Unassembled WGS sequence"/>
</dbReference>
<feature type="transmembrane region" description="Helical" evidence="1">
    <location>
        <begin position="172"/>
        <end position="193"/>
    </location>
</feature>
<keyword evidence="1" id="KW-0472">Membrane</keyword>
<keyword evidence="1" id="KW-0812">Transmembrane</keyword>
<organism evidence="2 3">
    <name type="scientific">Liparis tanakae</name>
    <name type="common">Tanaka's snailfish</name>
    <dbReference type="NCBI Taxonomy" id="230148"/>
    <lineage>
        <taxon>Eukaryota</taxon>
        <taxon>Metazoa</taxon>
        <taxon>Chordata</taxon>
        <taxon>Craniata</taxon>
        <taxon>Vertebrata</taxon>
        <taxon>Euteleostomi</taxon>
        <taxon>Actinopterygii</taxon>
        <taxon>Neopterygii</taxon>
        <taxon>Teleostei</taxon>
        <taxon>Neoteleostei</taxon>
        <taxon>Acanthomorphata</taxon>
        <taxon>Eupercaria</taxon>
        <taxon>Perciformes</taxon>
        <taxon>Cottioidei</taxon>
        <taxon>Cottales</taxon>
        <taxon>Liparidae</taxon>
        <taxon>Liparis</taxon>
    </lineage>
</organism>
<evidence type="ECO:0000313" key="2">
    <source>
        <dbReference type="EMBL" id="TNN35226.1"/>
    </source>
</evidence>
<proteinExistence type="predicted"/>